<evidence type="ECO:0000313" key="2">
    <source>
        <dbReference type="EMBL" id="KAL2870757.1"/>
    </source>
</evidence>
<accession>A0ABR4M1R9</accession>
<proteinExistence type="predicted"/>
<dbReference type="RefSeq" id="XP_070889736.1">
    <property type="nucleotide sequence ID" value="XM_071028268.1"/>
</dbReference>
<feature type="region of interest" description="Disordered" evidence="1">
    <location>
        <begin position="85"/>
        <end position="152"/>
    </location>
</feature>
<feature type="compositionally biased region" description="Low complexity" evidence="1">
    <location>
        <begin position="113"/>
        <end position="123"/>
    </location>
</feature>
<evidence type="ECO:0000313" key="3">
    <source>
        <dbReference type="Proteomes" id="UP001610432"/>
    </source>
</evidence>
<reference evidence="2 3" key="1">
    <citation type="submission" date="2024-07" db="EMBL/GenBank/DDBJ databases">
        <title>Section-level genome sequencing and comparative genomics of Aspergillus sections Usti and Cavernicolus.</title>
        <authorList>
            <consortium name="Lawrence Berkeley National Laboratory"/>
            <person name="Nybo J.L."/>
            <person name="Vesth T.C."/>
            <person name="Theobald S."/>
            <person name="Frisvad J.C."/>
            <person name="Larsen T.O."/>
            <person name="Kjaerboelling I."/>
            <person name="Rothschild-Mancinelli K."/>
            <person name="Lyhne E.K."/>
            <person name="Kogle M.E."/>
            <person name="Barry K."/>
            <person name="Clum A."/>
            <person name="Na H."/>
            <person name="Ledsgaard L."/>
            <person name="Lin J."/>
            <person name="Lipzen A."/>
            <person name="Kuo A."/>
            <person name="Riley R."/>
            <person name="Mondo S."/>
            <person name="Labutti K."/>
            <person name="Haridas S."/>
            <person name="Pangalinan J."/>
            <person name="Salamov A.A."/>
            <person name="Simmons B.A."/>
            <person name="Magnuson J.K."/>
            <person name="Chen J."/>
            <person name="Drula E."/>
            <person name="Henrissat B."/>
            <person name="Wiebenga A."/>
            <person name="Lubbers R.J."/>
            <person name="Gomes A.C."/>
            <person name="Macurrencykelacurrency M.R."/>
            <person name="Stajich J."/>
            <person name="Grigoriev I.V."/>
            <person name="Mortensen U.H."/>
            <person name="De Vries R.P."/>
            <person name="Baker S.E."/>
            <person name="Andersen M.R."/>
        </authorList>
    </citation>
    <scope>NUCLEOTIDE SEQUENCE [LARGE SCALE GENOMIC DNA]</scope>
    <source>
        <strain evidence="2 3">CBS 449.75</strain>
    </source>
</reference>
<dbReference type="GeneID" id="98143340"/>
<gene>
    <name evidence="2" type="ORF">BJX67DRAFT_344516</name>
</gene>
<keyword evidence="3" id="KW-1185">Reference proteome</keyword>
<comment type="caution">
    <text evidence="2">The sequence shown here is derived from an EMBL/GenBank/DDBJ whole genome shotgun (WGS) entry which is preliminary data.</text>
</comment>
<sequence length="215" mass="24217">MQADNLNKYCLHRTAVSQVLVCILQALAAEAPSQEWHDRAQEKLLTWEVKYMDILQDIPKATYKELPASNYWPSNWKPYLKDHNTRSREQCQPDLSTPKPSSSEGSGSDKESPSPSTMVVVRSRSSRGRGNNHQPIGGREGTQSGRDSRKNRLTTRPYCTMACIQGIINQDPLDKGCPNLQDYLQYSSGQRHLISYGTKTRDLSPFMSVAAWATL</sequence>
<dbReference type="EMBL" id="JBFXLQ010000005">
    <property type="protein sequence ID" value="KAL2870757.1"/>
    <property type="molecule type" value="Genomic_DNA"/>
</dbReference>
<feature type="compositionally biased region" description="Low complexity" evidence="1">
    <location>
        <begin position="96"/>
        <end position="106"/>
    </location>
</feature>
<dbReference type="Proteomes" id="UP001610432">
    <property type="component" value="Unassembled WGS sequence"/>
</dbReference>
<organism evidence="2 3">
    <name type="scientific">Aspergillus lucknowensis</name>
    <dbReference type="NCBI Taxonomy" id="176173"/>
    <lineage>
        <taxon>Eukaryota</taxon>
        <taxon>Fungi</taxon>
        <taxon>Dikarya</taxon>
        <taxon>Ascomycota</taxon>
        <taxon>Pezizomycotina</taxon>
        <taxon>Eurotiomycetes</taxon>
        <taxon>Eurotiomycetidae</taxon>
        <taxon>Eurotiales</taxon>
        <taxon>Aspergillaceae</taxon>
        <taxon>Aspergillus</taxon>
        <taxon>Aspergillus subgen. Nidulantes</taxon>
    </lineage>
</organism>
<name>A0ABR4M1R9_9EURO</name>
<evidence type="ECO:0000256" key="1">
    <source>
        <dbReference type="SAM" id="MobiDB-lite"/>
    </source>
</evidence>
<protein>
    <submittedName>
        <fullName evidence="2">Uncharacterized protein</fullName>
    </submittedName>
</protein>